<feature type="region of interest" description="Disordered" evidence="1">
    <location>
        <begin position="32"/>
        <end position="79"/>
    </location>
</feature>
<reference evidence="2" key="2">
    <citation type="submission" date="2022-03" db="EMBL/GenBank/DDBJ databases">
        <title>Draft title - Genomic analysis of global carrot germplasm unveils the trajectory of domestication and the origin of high carotenoid orange carrot.</title>
        <authorList>
            <person name="Iorizzo M."/>
            <person name="Ellison S."/>
            <person name="Senalik D."/>
            <person name="Macko-Podgorni A."/>
            <person name="Grzebelus D."/>
            <person name="Bostan H."/>
            <person name="Rolling W."/>
            <person name="Curaba J."/>
            <person name="Simon P."/>
        </authorList>
    </citation>
    <scope>NUCLEOTIDE SEQUENCE</scope>
    <source>
        <tissue evidence="2">Leaf</tissue>
    </source>
</reference>
<proteinExistence type="predicted"/>
<gene>
    <name evidence="2" type="ORF">DCAR_0208370</name>
</gene>
<accession>A0A166EHM2</accession>
<evidence type="ECO:0000313" key="2">
    <source>
        <dbReference type="EMBL" id="WOG89134.1"/>
    </source>
</evidence>
<dbReference type="PANTHER" id="PTHR33738:SF8">
    <property type="entry name" value="OS05G0454500 PROTEIN"/>
    <property type="match status" value="1"/>
</dbReference>
<feature type="compositionally biased region" description="Polar residues" evidence="1">
    <location>
        <begin position="61"/>
        <end position="75"/>
    </location>
</feature>
<evidence type="ECO:0000313" key="3">
    <source>
        <dbReference type="Proteomes" id="UP000077755"/>
    </source>
</evidence>
<dbReference type="PANTHER" id="PTHR33738">
    <property type="entry name" value="EMB|CAB82975.1"/>
    <property type="match status" value="1"/>
</dbReference>
<keyword evidence="3" id="KW-1185">Reference proteome</keyword>
<name>A0A166EHM2_DAUCS</name>
<dbReference type="Proteomes" id="UP000077755">
    <property type="component" value="Chromosome 2"/>
</dbReference>
<organism evidence="2 3">
    <name type="scientific">Daucus carota subsp. sativus</name>
    <name type="common">Carrot</name>
    <dbReference type="NCBI Taxonomy" id="79200"/>
    <lineage>
        <taxon>Eukaryota</taxon>
        <taxon>Viridiplantae</taxon>
        <taxon>Streptophyta</taxon>
        <taxon>Embryophyta</taxon>
        <taxon>Tracheophyta</taxon>
        <taxon>Spermatophyta</taxon>
        <taxon>Magnoliopsida</taxon>
        <taxon>eudicotyledons</taxon>
        <taxon>Gunneridae</taxon>
        <taxon>Pentapetalae</taxon>
        <taxon>asterids</taxon>
        <taxon>campanulids</taxon>
        <taxon>Apiales</taxon>
        <taxon>Apiaceae</taxon>
        <taxon>Apioideae</taxon>
        <taxon>Scandiceae</taxon>
        <taxon>Daucinae</taxon>
        <taxon>Daucus</taxon>
        <taxon>Daucus sect. Daucus</taxon>
    </lineage>
</organism>
<dbReference type="AlphaFoldDB" id="A0A166EHM2"/>
<evidence type="ECO:0000256" key="1">
    <source>
        <dbReference type="SAM" id="MobiDB-lite"/>
    </source>
</evidence>
<sequence>MANNEKQAASSPENLLDDFFGIKQHPDSASVLALLSSKPKDSDTANSAPTRRMPMCLGGSQAWNRNQGSFPQDSGANKENKLTFPQESVHPSPLSSSIYYGSLEDMYVQSSSSQASKSYPTYYKYENGYRREGRSVEDEGAATIKWWEGMVLNNGLTFLAYTRVSGIHYSATDVNCAEILNFEYMQDQSTIKK</sequence>
<protein>
    <submittedName>
        <fullName evidence="2">Uncharacterized protein</fullName>
    </submittedName>
</protein>
<dbReference type="EMBL" id="CP093344">
    <property type="protein sequence ID" value="WOG89134.1"/>
    <property type="molecule type" value="Genomic_DNA"/>
</dbReference>
<dbReference type="Gramene" id="KZN06581">
    <property type="protein sequence ID" value="KZN06581"/>
    <property type="gene ID" value="DCAR_007418"/>
</dbReference>
<reference evidence="2" key="1">
    <citation type="journal article" date="2016" name="Nat. Genet.">
        <title>A high-quality carrot genome assembly provides new insights into carotenoid accumulation and asterid genome evolution.</title>
        <authorList>
            <person name="Iorizzo M."/>
            <person name="Ellison S."/>
            <person name="Senalik D."/>
            <person name="Zeng P."/>
            <person name="Satapoomin P."/>
            <person name="Huang J."/>
            <person name="Bowman M."/>
            <person name="Iovene M."/>
            <person name="Sanseverino W."/>
            <person name="Cavagnaro P."/>
            <person name="Yildiz M."/>
            <person name="Macko-Podgorni A."/>
            <person name="Moranska E."/>
            <person name="Grzebelus E."/>
            <person name="Grzebelus D."/>
            <person name="Ashrafi H."/>
            <person name="Zheng Z."/>
            <person name="Cheng S."/>
            <person name="Spooner D."/>
            <person name="Van Deynze A."/>
            <person name="Simon P."/>
        </authorList>
    </citation>
    <scope>NUCLEOTIDE SEQUENCE</scope>
    <source>
        <tissue evidence="2">Leaf</tissue>
    </source>
</reference>